<proteinExistence type="predicted"/>
<dbReference type="AlphaFoldDB" id="A0AAV6JB99"/>
<evidence type="ECO:0000313" key="2">
    <source>
        <dbReference type="Proteomes" id="UP000823749"/>
    </source>
</evidence>
<dbReference type="EMBL" id="JACTNZ010000008">
    <property type="protein sequence ID" value="KAG5537637.1"/>
    <property type="molecule type" value="Genomic_DNA"/>
</dbReference>
<gene>
    <name evidence="1" type="ORF">RHGRI_024925</name>
</gene>
<keyword evidence="2" id="KW-1185">Reference proteome</keyword>
<evidence type="ECO:0000313" key="1">
    <source>
        <dbReference type="EMBL" id="KAG5537637.1"/>
    </source>
</evidence>
<reference evidence="1" key="1">
    <citation type="submission" date="2020-08" db="EMBL/GenBank/DDBJ databases">
        <title>Plant Genome Project.</title>
        <authorList>
            <person name="Zhang R.-G."/>
        </authorList>
    </citation>
    <scope>NUCLEOTIDE SEQUENCE</scope>
    <source>
        <strain evidence="1">WSP0</strain>
        <tissue evidence="1">Leaf</tissue>
    </source>
</reference>
<protein>
    <submittedName>
        <fullName evidence="1">Uncharacterized protein</fullName>
    </submittedName>
</protein>
<accession>A0AAV6JB99</accession>
<comment type="caution">
    <text evidence="1">The sequence shown here is derived from an EMBL/GenBank/DDBJ whole genome shotgun (WGS) entry which is preliminary data.</text>
</comment>
<name>A0AAV6JB99_9ERIC</name>
<dbReference type="Proteomes" id="UP000823749">
    <property type="component" value="Chromosome 8"/>
</dbReference>
<sequence length="119" mass="13908">MIEVEKGIVAVEDDLWVEAEDDEMVAIKEIDLFLCKITREYVPQKLTTIVMNGMESYEQLTASIHLAWSEKAQEEFHEVLPDIGDCWPEGYLEFLNLDRKKLDTEFVKELHRIMVGVFE</sequence>
<organism evidence="1 2">
    <name type="scientific">Rhododendron griersonianum</name>
    <dbReference type="NCBI Taxonomy" id="479676"/>
    <lineage>
        <taxon>Eukaryota</taxon>
        <taxon>Viridiplantae</taxon>
        <taxon>Streptophyta</taxon>
        <taxon>Embryophyta</taxon>
        <taxon>Tracheophyta</taxon>
        <taxon>Spermatophyta</taxon>
        <taxon>Magnoliopsida</taxon>
        <taxon>eudicotyledons</taxon>
        <taxon>Gunneridae</taxon>
        <taxon>Pentapetalae</taxon>
        <taxon>asterids</taxon>
        <taxon>Ericales</taxon>
        <taxon>Ericaceae</taxon>
        <taxon>Ericoideae</taxon>
        <taxon>Rhodoreae</taxon>
        <taxon>Rhododendron</taxon>
    </lineage>
</organism>